<name>A0A162W8W5_DIDRA</name>
<dbReference type="AlphaFoldDB" id="A0A162W8W5"/>
<reference evidence="2 3" key="1">
    <citation type="journal article" date="2016" name="Sci. Rep.">
        <title>Draft genome sequencing and secretome analysis of fungal phytopathogen Ascochyta rabiei provides insight into the necrotrophic effector repertoire.</title>
        <authorList>
            <person name="Verma S."/>
            <person name="Gazara R.K."/>
            <person name="Nizam S."/>
            <person name="Parween S."/>
            <person name="Chattopadhyay D."/>
            <person name="Verma P.K."/>
        </authorList>
    </citation>
    <scope>NUCLEOTIDE SEQUENCE [LARGE SCALE GENOMIC DNA]</scope>
    <source>
        <strain evidence="2 3">ArDII</strain>
    </source>
</reference>
<accession>A0A162W8W5</accession>
<evidence type="ECO:0000313" key="3">
    <source>
        <dbReference type="Proteomes" id="UP000076837"/>
    </source>
</evidence>
<sequence>MRCTTHSPVLEAVRLYHQLPNSSLKKSTASNQCQSPIVIDGHSGDSECFEVHPPASQAARPSQTTQVASTGGPAGVRFDFNDNEYVLPWAPRPVENTSCRQARSFAESADDELLSYMAARSISRGFLIEIDQFLCGHPEIADCPEGRDTISQLNTSSPLEAYKYFLRGYTRPARYIDGILKSGYFTLPTNFSYRPLRSKTDTELVDFFHGFEYRHDIIDRIDEVVRRGVHAMSLGRAVPSGYRQLICYAIWGNPSDAYKWYEYSLQEEYLPHRYLPEHVVLGHVPKLAGGAEPQPSILDSSRRHMDVRYRMARANDEGIDVLDVLMTEFRAALVRRGFRRVDIDNLQVTTRSVDIVDLIMDEVPAQRPASRPYINRKRNTQSAPDRFAHNRAPSRQKRRRRVHKTLADKVPTAFRTQAGELRSARMIVERCYDQEQNLYKLLVRPTGVTIVTSAVTAARERAERRYVNCLVCYLRNTNQMSAVEANEMQRNFTRQKMEKAGFSYRAYLLGMYPRELR</sequence>
<dbReference type="Proteomes" id="UP000076837">
    <property type="component" value="Unassembled WGS sequence"/>
</dbReference>
<protein>
    <submittedName>
        <fullName evidence="2">Uncharacterized protein</fullName>
    </submittedName>
</protein>
<keyword evidence="3" id="KW-1185">Reference proteome</keyword>
<feature type="region of interest" description="Disordered" evidence="1">
    <location>
        <begin position="377"/>
        <end position="403"/>
    </location>
</feature>
<evidence type="ECO:0000313" key="2">
    <source>
        <dbReference type="EMBL" id="KZM18878.1"/>
    </source>
</evidence>
<proteinExistence type="predicted"/>
<comment type="caution">
    <text evidence="2">The sequence shown here is derived from an EMBL/GenBank/DDBJ whole genome shotgun (WGS) entry which is preliminary data.</text>
</comment>
<evidence type="ECO:0000256" key="1">
    <source>
        <dbReference type="SAM" id="MobiDB-lite"/>
    </source>
</evidence>
<dbReference type="EMBL" id="JYNV01000319">
    <property type="protein sequence ID" value="KZM18878.1"/>
    <property type="molecule type" value="Genomic_DNA"/>
</dbReference>
<gene>
    <name evidence="2" type="ORF">ST47_g9960</name>
</gene>
<feature type="compositionally biased region" description="Basic residues" evidence="1">
    <location>
        <begin position="392"/>
        <end position="403"/>
    </location>
</feature>
<organism evidence="2 3">
    <name type="scientific">Didymella rabiei</name>
    <name type="common">Chickpea ascochyta blight fungus</name>
    <name type="synonym">Mycosphaerella rabiei</name>
    <dbReference type="NCBI Taxonomy" id="5454"/>
    <lineage>
        <taxon>Eukaryota</taxon>
        <taxon>Fungi</taxon>
        <taxon>Dikarya</taxon>
        <taxon>Ascomycota</taxon>
        <taxon>Pezizomycotina</taxon>
        <taxon>Dothideomycetes</taxon>
        <taxon>Pleosporomycetidae</taxon>
        <taxon>Pleosporales</taxon>
        <taxon>Pleosporineae</taxon>
        <taxon>Didymellaceae</taxon>
        <taxon>Ascochyta</taxon>
    </lineage>
</organism>